<protein>
    <recommendedName>
        <fullName evidence="2">HTH iclR-type domain-containing protein</fullName>
    </recommendedName>
</protein>
<organism evidence="1">
    <name type="scientific">uncultured Sphingopyxis sp</name>
    <dbReference type="NCBI Taxonomy" id="310581"/>
    <lineage>
        <taxon>Bacteria</taxon>
        <taxon>Pseudomonadati</taxon>
        <taxon>Pseudomonadota</taxon>
        <taxon>Alphaproteobacteria</taxon>
        <taxon>Sphingomonadales</taxon>
        <taxon>Sphingomonadaceae</taxon>
        <taxon>Sphingopyxis</taxon>
        <taxon>environmental samples</taxon>
    </lineage>
</organism>
<dbReference type="KEGG" id="sphu:SPPYR_1591"/>
<evidence type="ECO:0000313" key="1">
    <source>
        <dbReference type="EMBL" id="SBV32711.1"/>
    </source>
</evidence>
<proteinExistence type="predicted"/>
<reference evidence="1" key="1">
    <citation type="submission" date="2016-03" db="EMBL/GenBank/DDBJ databases">
        <authorList>
            <person name="Ploux O."/>
        </authorList>
    </citation>
    <scope>NUCLEOTIDE SEQUENCE</scope>
    <source>
        <strain evidence="1">UC10</strain>
    </source>
</reference>
<evidence type="ECO:0008006" key="2">
    <source>
        <dbReference type="Google" id="ProtNLM"/>
    </source>
</evidence>
<dbReference type="RefSeq" id="WP_295325974.1">
    <property type="nucleotide sequence ID" value="NZ_LT598653.1"/>
</dbReference>
<dbReference type="AlphaFoldDB" id="A0A1Y5PRV5"/>
<sequence length="80" mass="8707">MFDPDREKPSADYLLRAMAIMKSMDAGANLISEISYATALPVTTVIRTAAILADDRIIKATLVGSDVELSFIRRGLPLQP</sequence>
<gene>
    <name evidence="1" type="ORF">SPPYR_1591</name>
</gene>
<name>A0A1Y5PRV5_9SPHN</name>
<accession>A0A1Y5PRV5</accession>
<dbReference type="EMBL" id="LT598653">
    <property type="protein sequence ID" value="SBV32711.1"/>
    <property type="molecule type" value="Genomic_DNA"/>
</dbReference>